<evidence type="ECO:0000256" key="1">
    <source>
        <dbReference type="ARBA" id="ARBA00022649"/>
    </source>
</evidence>
<evidence type="ECO:0000313" key="8">
    <source>
        <dbReference type="EMBL" id="GAA4487499.1"/>
    </source>
</evidence>
<dbReference type="InterPro" id="IPR002716">
    <property type="entry name" value="PIN_dom"/>
</dbReference>
<evidence type="ECO:0000259" key="7">
    <source>
        <dbReference type="Pfam" id="PF01850"/>
    </source>
</evidence>
<keyword evidence="3 6" id="KW-0479">Metal-binding</keyword>
<evidence type="ECO:0000256" key="2">
    <source>
        <dbReference type="ARBA" id="ARBA00022722"/>
    </source>
</evidence>
<reference evidence="9" key="1">
    <citation type="journal article" date="2019" name="Int. J. Syst. Evol. Microbiol.">
        <title>The Global Catalogue of Microorganisms (GCM) 10K type strain sequencing project: providing services to taxonomists for standard genome sequencing and annotation.</title>
        <authorList>
            <consortium name="The Broad Institute Genomics Platform"/>
            <consortium name="The Broad Institute Genome Sequencing Center for Infectious Disease"/>
            <person name="Wu L."/>
            <person name="Ma J."/>
        </authorList>
    </citation>
    <scope>NUCLEOTIDE SEQUENCE [LARGE SCALE GENOMIC DNA]</scope>
    <source>
        <strain evidence="9">JCM 17839</strain>
    </source>
</reference>
<dbReference type="EMBL" id="BAABGP010000018">
    <property type="protein sequence ID" value="GAA4487499.1"/>
    <property type="molecule type" value="Genomic_DNA"/>
</dbReference>
<evidence type="ECO:0000256" key="4">
    <source>
        <dbReference type="ARBA" id="ARBA00022801"/>
    </source>
</evidence>
<evidence type="ECO:0000256" key="6">
    <source>
        <dbReference type="HAMAP-Rule" id="MF_00265"/>
    </source>
</evidence>
<dbReference type="Proteomes" id="UP001500731">
    <property type="component" value="Unassembled WGS sequence"/>
</dbReference>
<evidence type="ECO:0000256" key="3">
    <source>
        <dbReference type="ARBA" id="ARBA00022723"/>
    </source>
</evidence>
<dbReference type="SUPFAM" id="SSF88723">
    <property type="entry name" value="PIN domain-like"/>
    <property type="match status" value="1"/>
</dbReference>
<comment type="similarity">
    <text evidence="6">Belongs to the PINc/VapC protein family.</text>
</comment>
<dbReference type="InterPro" id="IPR029060">
    <property type="entry name" value="PIN-like_dom_sf"/>
</dbReference>
<dbReference type="HAMAP" id="MF_00265">
    <property type="entry name" value="VapC_Nob1"/>
    <property type="match status" value="1"/>
</dbReference>
<dbReference type="Gene3D" id="3.40.50.1010">
    <property type="entry name" value="5'-nuclease"/>
    <property type="match status" value="1"/>
</dbReference>
<keyword evidence="4 6" id="KW-0378">Hydrolase</keyword>
<keyword evidence="1 6" id="KW-1277">Toxin-antitoxin system</keyword>
<comment type="cofactor">
    <cofactor evidence="6">
        <name>Mg(2+)</name>
        <dbReference type="ChEBI" id="CHEBI:18420"/>
    </cofactor>
</comment>
<proteinExistence type="inferred from homology"/>
<keyword evidence="9" id="KW-1185">Reference proteome</keyword>
<dbReference type="RefSeq" id="WP_345187498.1">
    <property type="nucleotide sequence ID" value="NZ_BAABGP010000018.1"/>
</dbReference>
<feature type="domain" description="PIN" evidence="7">
    <location>
        <begin position="4"/>
        <end position="126"/>
    </location>
</feature>
<gene>
    <name evidence="6" type="primary">vapC</name>
    <name evidence="8" type="ORF">GCM10023171_25290</name>
</gene>
<keyword evidence="2 6" id="KW-0540">Nuclease</keyword>
<dbReference type="InterPro" id="IPR022907">
    <property type="entry name" value="VapC_family"/>
</dbReference>
<accession>A0ABP8PIY3</accession>
<dbReference type="EC" id="3.1.-.-" evidence="6"/>
<dbReference type="Pfam" id="PF01850">
    <property type="entry name" value="PIN"/>
    <property type="match status" value="1"/>
</dbReference>
<organism evidence="8 9">
    <name type="scientific">Microbacterium panaciterrae</name>
    <dbReference type="NCBI Taxonomy" id="985759"/>
    <lineage>
        <taxon>Bacteria</taxon>
        <taxon>Bacillati</taxon>
        <taxon>Actinomycetota</taxon>
        <taxon>Actinomycetes</taxon>
        <taxon>Micrococcales</taxon>
        <taxon>Microbacteriaceae</taxon>
        <taxon>Microbacterium</taxon>
    </lineage>
</organism>
<name>A0ABP8PIY3_9MICO</name>
<keyword evidence="6" id="KW-0800">Toxin</keyword>
<keyword evidence="5 6" id="KW-0460">Magnesium</keyword>
<feature type="binding site" evidence="6">
    <location>
        <position position="6"/>
    </location>
    <ligand>
        <name>Mg(2+)</name>
        <dbReference type="ChEBI" id="CHEBI:18420"/>
    </ligand>
</feature>
<sequence length="140" mass="14921">MLAYFDTSAVVPLIIAKPTSAQCATLWDAADLVATSSLTLVEVHAALALAQRRGRIDDARRRAALESLHGRWAAMAHVFPSEAIVRHAAELTATQGLRGYDAIHCATALALDTPDFVAVSSDRTLLRAWAALGIPTAVFD</sequence>
<comment type="caution">
    <text evidence="8">The sequence shown here is derived from an EMBL/GenBank/DDBJ whole genome shotgun (WGS) entry which is preliminary data.</text>
</comment>
<evidence type="ECO:0000256" key="5">
    <source>
        <dbReference type="ARBA" id="ARBA00022842"/>
    </source>
</evidence>
<evidence type="ECO:0000313" key="9">
    <source>
        <dbReference type="Proteomes" id="UP001500731"/>
    </source>
</evidence>
<protein>
    <recommendedName>
        <fullName evidence="6">Ribonuclease VapC</fullName>
        <shortName evidence="6">RNase VapC</shortName>
        <ecNumber evidence="6">3.1.-.-</ecNumber>
    </recommendedName>
    <alternativeName>
        <fullName evidence="6">Toxin VapC</fullName>
    </alternativeName>
</protein>
<dbReference type="CDD" id="cd09874">
    <property type="entry name" value="PIN_MT3492-like"/>
    <property type="match status" value="1"/>
</dbReference>
<comment type="function">
    <text evidence="6">Toxic component of a toxin-antitoxin (TA) system. An RNase.</text>
</comment>
<feature type="binding site" evidence="6">
    <location>
        <position position="101"/>
    </location>
    <ligand>
        <name>Mg(2+)</name>
        <dbReference type="ChEBI" id="CHEBI:18420"/>
    </ligand>
</feature>